<dbReference type="Ensembl" id="ENSPMRT00000012730.1">
    <property type="protein sequence ID" value="ENSPMRP00000011920.1"/>
    <property type="gene ID" value="ENSPMRG00000007967.1"/>
</dbReference>
<dbReference type="SUPFAM" id="SSF56219">
    <property type="entry name" value="DNase I-like"/>
    <property type="match status" value="1"/>
</dbReference>
<dbReference type="GO" id="GO:0004523">
    <property type="term" value="F:RNA-DNA hybrid ribonuclease activity"/>
    <property type="evidence" value="ECO:0007669"/>
    <property type="project" value="UniProtKB-EC"/>
</dbReference>
<dbReference type="SUPFAM" id="SSF56672">
    <property type="entry name" value="DNA/RNA polymerases"/>
    <property type="match status" value="1"/>
</dbReference>
<dbReference type="PROSITE" id="PS50878">
    <property type="entry name" value="RT_POL"/>
    <property type="match status" value="1"/>
</dbReference>
<feature type="domain" description="Reverse transcriptase" evidence="4">
    <location>
        <begin position="555"/>
        <end position="823"/>
    </location>
</feature>
<dbReference type="EC" id="3.1.26.4" evidence="2"/>
<evidence type="ECO:0000256" key="1">
    <source>
        <dbReference type="ARBA" id="ARBA00010879"/>
    </source>
</evidence>
<dbReference type="InterPro" id="IPR000477">
    <property type="entry name" value="RT_dom"/>
</dbReference>
<keyword evidence="6" id="KW-1185">Reference proteome</keyword>
<feature type="region of interest" description="Disordered" evidence="3">
    <location>
        <begin position="1"/>
        <end position="58"/>
    </location>
</feature>
<organism evidence="5 6">
    <name type="scientific">Podarcis muralis</name>
    <name type="common">Wall lizard</name>
    <name type="synonym">Lacerta muralis</name>
    <dbReference type="NCBI Taxonomy" id="64176"/>
    <lineage>
        <taxon>Eukaryota</taxon>
        <taxon>Metazoa</taxon>
        <taxon>Chordata</taxon>
        <taxon>Craniata</taxon>
        <taxon>Vertebrata</taxon>
        <taxon>Euteleostomi</taxon>
        <taxon>Lepidosauria</taxon>
        <taxon>Squamata</taxon>
        <taxon>Bifurcata</taxon>
        <taxon>Unidentata</taxon>
        <taxon>Episquamata</taxon>
        <taxon>Laterata</taxon>
        <taxon>Lacertibaenia</taxon>
        <taxon>Lacertidae</taxon>
        <taxon>Podarcis</taxon>
    </lineage>
</organism>
<reference evidence="5" key="3">
    <citation type="submission" date="2025-09" db="UniProtKB">
        <authorList>
            <consortium name="Ensembl"/>
        </authorList>
    </citation>
    <scope>IDENTIFICATION</scope>
</reference>
<reference evidence="5" key="2">
    <citation type="submission" date="2025-08" db="UniProtKB">
        <authorList>
            <consortium name="Ensembl"/>
        </authorList>
    </citation>
    <scope>IDENTIFICATION</scope>
</reference>
<dbReference type="InterPro" id="IPR005135">
    <property type="entry name" value="Endo/exonuclease/phosphatase"/>
</dbReference>
<dbReference type="Gene3D" id="3.30.70.270">
    <property type="match status" value="1"/>
</dbReference>
<dbReference type="PANTHER" id="PTHR47027">
    <property type="entry name" value="REVERSE TRANSCRIPTASE DOMAIN-CONTAINING PROTEIN"/>
    <property type="match status" value="1"/>
</dbReference>
<dbReference type="Pfam" id="PF03372">
    <property type="entry name" value="Exo_endo_phos"/>
    <property type="match status" value="1"/>
</dbReference>
<dbReference type="OMA" id="WEFAKPI"/>
<dbReference type="InterPro" id="IPR043128">
    <property type="entry name" value="Rev_trsase/Diguanyl_cyclase"/>
</dbReference>
<dbReference type="Gene3D" id="3.60.10.10">
    <property type="entry name" value="Endonuclease/exonuclease/phosphatase"/>
    <property type="match status" value="1"/>
</dbReference>
<evidence type="ECO:0000313" key="5">
    <source>
        <dbReference type="Ensembl" id="ENSPMRP00000011920.1"/>
    </source>
</evidence>
<evidence type="ECO:0000259" key="4">
    <source>
        <dbReference type="PROSITE" id="PS50878"/>
    </source>
</evidence>
<evidence type="ECO:0000313" key="6">
    <source>
        <dbReference type="Proteomes" id="UP000472272"/>
    </source>
</evidence>
<name>A0A670IIP1_PODMU</name>
<accession>A0A670IIP1</accession>
<evidence type="ECO:0000256" key="3">
    <source>
        <dbReference type="SAM" id="MobiDB-lite"/>
    </source>
</evidence>
<sequence length="1064" mass="122378">MDKDNRHIKVMTLEDEPLRSEGVQHATGEERRTSTSRSRADEAAGPKPKGRSVADMHGSERKVQCCKEKYCIGTWNVRTMNLDKLDVVKNEMARINIDILGISELKWTGMGEFSSDDYHIYYCGQETRKRNGVALIVNKRVAKAVLGCNLKNDRMISIRIQGRPFNITVIQVYAPTTGAEETEIDQFYEDLQDLIEVTPKKDVLLIIGDWNAKVGSQEIKGTTGKFGLGVQNEAGQRLIEFCQENKLVITNTLFQQHKRRLYTWTSPDGQHRNQIDYILCSQRWRSSIQSAKTRPGADCGSDHQLLIAKFKLKLKKVGKTTGPVRYNLSQIPYEYTVEVRNRFKDLDLVDRVPEELWMEARNIIQEAATKTIPMKRKCKKAKWLSNEALQIVGERRQAKCEGDSERYRKLNADFQKIARRDKKAFLNEQCKEIEENNRMGKTRDLFKKIGDMKGTFCTKISIIKDKSGKDLTEAEDIKKRWQEYTEELYQKEIDVSYTPGSVVADLEPDILESEVKWALESIANNKASGSDDIPAELFKILKDDAVKVLHSICQQIWKTQQWPEDWRRSVYIPIPKKGSAKECSNYRTIALISHASKVMLKILQGRLKQYVDRELPEVQAGFRRGRGTRDQIANMRWIMEKAREFQKDIYFCFIDYAKAFDCVDHSKLWQVLKEMGVPDHLICLLRNLYVGQEATVRTGYGTTDWFKIGKGVRQGCILSPCLFNLYAEFIMRKAGLDETQAGIKIAGRNNNNLRYADDTTLMAESEEELKNLLMRVKEESAKYGLKLNIKKTKIMATGPITSWQIEGEEMEAVRDFIFLGSMITTDGDSSHEIKRRLLLGRKAMANLDNILKSRDITLPTKVRIVKAMVFPVVMYGSESWTIKKADRRRIDAFELWCWRRLLRVPWTARRSNASILKEIRPECSLEGQIVKLRLQYFGHLMRREDSLEKTLMLGKMEGTRRRGRQRMRWLDSVLEATNMSLTKLREAVEDRSAWRALVHGVTKSRTRLNDSTTTSSVGRLGSPQELCKHIVATRSLHSLSPERVPAYEVLHETEVHTASAKSSC</sequence>
<feature type="compositionally biased region" description="Basic and acidic residues" evidence="3">
    <location>
        <begin position="27"/>
        <end position="44"/>
    </location>
</feature>
<dbReference type="Proteomes" id="UP000472272">
    <property type="component" value="Chromosome 2"/>
</dbReference>
<evidence type="ECO:0000256" key="2">
    <source>
        <dbReference type="ARBA" id="ARBA00012180"/>
    </source>
</evidence>
<dbReference type="InterPro" id="IPR036691">
    <property type="entry name" value="Endo/exonu/phosph_ase_sf"/>
</dbReference>
<dbReference type="CDD" id="cd01650">
    <property type="entry name" value="RT_nLTR_like"/>
    <property type="match status" value="1"/>
</dbReference>
<dbReference type="Pfam" id="PF00078">
    <property type="entry name" value="RVT_1"/>
    <property type="match status" value="1"/>
</dbReference>
<protein>
    <recommendedName>
        <fullName evidence="2">ribonuclease H</fullName>
        <ecNumber evidence="2">3.1.26.4</ecNumber>
    </recommendedName>
</protein>
<reference evidence="5 6" key="1">
    <citation type="journal article" date="2019" name="Proc. Natl. Acad. Sci. U.S.A.">
        <title>Regulatory changes in pterin and carotenoid genes underlie balanced color polymorphisms in the wall lizard.</title>
        <authorList>
            <person name="Andrade P."/>
            <person name="Pinho C."/>
            <person name="Perez I de Lanuza G."/>
            <person name="Afonso S."/>
            <person name="Brejcha J."/>
            <person name="Rubin C.J."/>
            <person name="Wallerman O."/>
            <person name="Pereira P."/>
            <person name="Sabatino S.J."/>
            <person name="Bellati A."/>
            <person name="Pellitteri-Rosa D."/>
            <person name="Bosakova Z."/>
            <person name="Bunikis I."/>
            <person name="Carretero M.A."/>
            <person name="Feiner N."/>
            <person name="Marsik P."/>
            <person name="Pauperio F."/>
            <person name="Salvi D."/>
            <person name="Soler L."/>
            <person name="While G.M."/>
            <person name="Uller T."/>
            <person name="Font E."/>
            <person name="Andersson L."/>
            <person name="Carneiro M."/>
        </authorList>
    </citation>
    <scope>NUCLEOTIDE SEQUENCE</scope>
</reference>
<dbReference type="CDD" id="cd09076">
    <property type="entry name" value="L1-EN"/>
    <property type="match status" value="1"/>
</dbReference>
<proteinExistence type="inferred from homology"/>
<dbReference type="InterPro" id="IPR043502">
    <property type="entry name" value="DNA/RNA_pol_sf"/>
</dbReference>
<dbReference type="GeneTree" id="ENSGT00390000018141"/>
<dbReference type="AlphaFoldDB" id="A0A670IIP1"/>
<dbReference type="PANTHER" id="PTHR47027:SF8">
    <property type="entry name" value="RIBONUCLEASE H"/>
    <property type="match status" value="1"/>
</dbReference>
<comment type="similarity">
    <text evidence="1">Belongs to the beta type-B retroviral polymerase family. HERV class-II K(HML-2) pol subfamily.</text>
</comment>